<evidence type="ECO:0000256" key="1">
    <source>
        <dbReference type="SAM" id="Coils"/>
    </source>
</evidence>
<dbReference type="PANTHER" id="PTHR48451:SF1">
    <property type="entry name" value="DUF4218 DOMAIN-CONTAINING PROTEIN"/>
    <property type="match status" value="1"/>
</dbReference>
<feature type="coiled-coil region" evidence="1">
    <location>
        <begin position="284"/>
        <end position="311"/>
    </location>
</feature>
<organism evidence="3">
    <name type="scientific">Ananas comosus var. bracteatus</name>
    <name type="common">red pineapple</name>
    <dbReference type="NCBI Taxonomy" id="296719"/>
    <lineage>
        <taxon>Eukaryota</taxon>
        <taxon>Viridiplantae</taxon>
        <taxon>Streptophyta</taxon>
        <taxon>Embryophyta</taxon>
        <taxon>Tracheophyta</taxon>
        <taxon>Spermatophyta</taxon>
        <taxon>Magnoliopsida</taxon>
        <taxon>Liliopsida</taxon>
        <taxon>Poales</taxon>
        <taxon>Bromeliaceae</taxon>
        <taxon>Bromelioideae</taxon>
        <taxon>Ananas</taxon>
    </lineage>
</organism>
<dbReference type="Pfam" id="PF03004">
    <property type="entry name" value="Transposase_24"/>
    <property type="match status" value="1"/>
</dbReference>
<accession>A0A6V7QKU1</accession>
<feature type="region of interest" description="Disordered" evidence="2">
    <location>
        <begin position="316"/>
        <end position="368"/>
    </location>
</feature>
<protein>
    <submittedName>
        <fullName evidence="3">Uncharacterized protein</fullName>
    </submittedName>
</protein>
<keyword evidence="1" id="KW-0175">Coiled coil</keyword>
<gene>
    <name evidence="3" type="ORF">CB5_LOCUS26944</name>
</gene>
<name>A0A6V7QKU1_ANACO</name>
<dbReference type="InterPro" id="IPR004252">
    <property type="entry name" value="Probable_transposase_24"/>
</dbReference>
<reference evidence="3" key="1">
    <citation type="submission" date="2020-07" db="EMBL/GenBank/DDBJ databases">
        <authorList>
            <person name="Lin J."/>
        </authorList>
    </citation>
    <scope>NUCLEOTIDE SEQUENCE</scope>
</reference>
<sequence length="368" mass="42059">MSLSKGNPVPSHYTSLPLSLRRFSSSPLCLSANAYGADFLSSINLLDRRRRVNVLIFGELFSQASSRQFIDMEKRKRRRHTHLTAQDIEKLVSEKFHEWFEKQVMRMDNPTISQKVATLGRGPNKVARRLSGFIINGFRYHTISREENRKTQNSGVVNTSEIDGVNYYGRLRDIIELNYYGNFKEKKYGKEPDRLTFWEITHKKKTGEFVDSDTEKKVNAARKELTESTQGSEPSKKVIEEIFTKHIGAEHNGRVKGLGLGPTPTSYYRLNCWDLPLNNQTSSSKEQSTEVDQLKGEMKDMREEVDRLRALISQKFPEENIRSPSPAPVPPINPQVVDHSSANDPFPNIRSSFSSHEPSNADLRGRTI</sequence>
<evidence type="ECO:0000256" key="2">
    <source>
        <dbReference type="SAM" id="MobiDB-lite"/>
    </source>
</evidence>
<dbReference type="PANTHER" id="PTHR48451">
    <property type="entry name" value="DUF4218 DOMAIN-CONTAINING PROTEIN"/>
    <property type="match status" value="1"/>
</dbReference>
<proteinExistence type="predicted"/>
<dbReference type="AlphaFoldDB" id="A0A6V7QKU1"/>
<feature type="compositionally biased region" description="Polar residues" evidence="2">
    <location>
        <begin position="338"/>
        <end position="358"/>
    </location>
</feature>
<evidence type="ECO:0000313" key="3">
    <source>
        <dbReference type="EMBL" id="CAD1843733.1"/>
    </source>
</evidence>
<dbReference type="EMBL" id="LR862137">
    <property type="protein sequence ID" value="CAD1843733.1"/>
    <property type="molecule type" value="Genomic_DNA"/>
</dbReference>